<proteinExistence type="predicted"/>
<dbReference type="Proteomes" id="UP000187404">
    <property type="component" value="Unassembled WGS sequence"/>
</dbReference>
<gene>
    <name evidence="3" type="ORF">BHK98_01670</name>
</gene>
<comment type="caution">
    <text evidence="3">The sequence shown here is derived from an EMBL/GenBank/DDBJ whole genome shotgun (WGS) entry which is preliminary data.</text>
</comment>
<organism evidence="3 4">
    <name type="scientific">Hornefia porci</name>
    <dbReference type="NCBI Taxonomy" id="2652292"/>
    <lineage>
        <taxon>Bacteria</taxon>
        <taxon>Bacillati</taxon>
        <taxon>Bacillota</taxon>
        <taxon>Clostridia</taxon>
        <taxon>Peptostreptococcales</taxon>
        <taxon>Anaerovoracaceae</taxon>
        <taxon>Hornefia</taxon>
    </lineage>
</organism>
<dbReference type="EMBL" id="MJIE01000001">
    <property type="protein sequence ID" value="OLR54901.1"/>
    <property type="molecule type" value="Genomic_DNA"/>
</dbReference>
<protein>
    <submittedName>
        <fullName evidence="3">16S rRNA (Guanine(966)-N(2))-methyltransferase RsmD</fullName>
    </submittedName>
</protein>
<dbReference type="InterPro" id="IPR029063">
    <property type="entry name" value="SAM-dependent_MTases_sf"/>
</dbReference>
<dbReference type="GO" id="GO:0008168">
    <property type="term" value="F:methyltransferase activity"/>
    <property type="evidence" value="ECO:0007669"/>
    <property type="project" value="UniProtKB-KW"/>
</dbReference>
<dbReference type="OrthoDB" id="9803017at2"/>
<dbReference type="Pfam" id="PF03602">
    <property type="entry name" value="Cons_hypoth95"/>
    <property type="match status" value="1"/>
</dbReference>
<dbReference type="NCBIfam" id="TIGR00095">
    <property type="entry name" value="16S rRNA (guanine(966)-N(2))-methyltransferase RsmD"/>
    <property type="match status" value="1"/>
</dbReference>
<dbReference type="SUPFAM" id="SSF53335">
    <property type="entry name" value="S-adenosyl-L-methionine-dependent methyltransferases"/>
    <property type="match status" value="1"/>
</dbReference>
<dbReference type="RefSeq" id="WP_075711920.1">
    <property type="nucleotide sequence ID" value="NZ_MJIE01000001.1"/>
</dbReference>
<reference evidence="3 4" key="1">
    <citation type="journal article" date="2016" name="Appl. Environ. Microbiol.">
        <title>Function and Phylogeny of Bacterial Butyryl Coenzyme A:Acetate Transferases and Their Diversity in the Proximal Colon of Swine.</title>
        <authorList>
            <person name="Trachsel J."/>
            <person name="Bayles D.O."/>
            <person name="Looft T."/>
            <person name="Levine U.Y."/>
            <person name="Allen H.K."/>
        </authorList>
    </citation>
    <scope>NUCLEOTIDE SEQUENCE [LARGE SCALE GENOMIC DNA]</scope>
    <source>
        <strain evidence="3 4">68-3-10</strain>
    </source>
</reference>
<sequence length="188" mass="21570">MRVITGEYRGRKLETPTGYDIRPTSDKVKESIFNLLMNDTWGQVFCDLFSGTGSLGIEALSRGAKKCYFCDSARESIRLTHRNIEHCGAEERAVVLQGDYQRTLERIHEKVDVFLLDPPYRAGLYEKCLLKIDRLDLLSRNGIIITEHGSRDAMPESAGRLKRVRECRYGKTVVSIYRYPQESVSEEE</sequence>
<keyword evidence="4" id="KW-1185">Reference proteome</keyword>
<accession>A0A1Q9JFM4</accession>
<evidence type="ECO:0000256" key="1">
    <source>
        <dbReference type="ARBA" id="ARBA00022603"/>
    </source>
</evidence>
<name>A0A1Q9JFM4_9FIRM</name>
<dbReference type="Gene3D" id="3.40.50.150">
    <property type="entry name" value="Vaccinia Virus protein VP39"/>
    <property type="match status" value="1"/>
</dbReference>
<dbReference type="CDD" id="cd02440">
    <property type="entry name" value="AdoMet_MTases"/>
    <property type="match status" value="1"/>
</dbReference>
<evidence type="ECO:0000256" key="2">
    <source>
        <dbReference type="ARBA" id="ARBA00022679"/>
    </source>
</evidence>
<dbReference type="PIRSF" id="PIRSF004553">
    <property type="entry name" value="CHP00095"/>
    <property type="match status" value="1"/>
</dbReference>
<dbReference type="PANTHER" id="PTHR43542">
    <property type="entry name" value="METHYLTRANSFERASE"/>
    <property type="match status" value="1"/>
</dbReference>
<dbReference type="GO" id="GO:0031167">
    <property type="term" value="P:rRNA methylation"/>
    <property type="evidence" value="ECO:0007669"/>
    <property type="project" value="InterPro"/>
</dbReference>
<evidence type="ECO:0000313" key="4">
    <source>
        <dbReference type="Proteomes" id="UP000187404"/>
    </source>
</evidence>
<dbReference type="STRING" id="1261640.BHK98_01670"/>
<dbReference type="AlphaFoldDB" id="A0A1Q9JFM4"/>
<dbReference type="PANTHER" id="PTHR43542:SF1">
    <property type="entry name" value="METHYLTRANSFERASE"/>
    <property type="match status" value="1"/>
</dbReference>
<evidence type="ECO:0000313" key="3">
    <source>
        <dbReference type="EMBL" id="OLR54901.1"/>
    </source>
</evidence>
<keyword evidence="2 3" id="KW-0808">Transferase</keyword>
<keyword evidence="1 3" id="KW-0489">Methyltransferase</keyword>
<dbReference type="InterPro" id="IPR004398">
    <property type="entry name" value="RNA_MeTrfase_RsmD"/>
</dbReference>